<evidence type="ECO:0000256" key="2">
    <source>
        <dbReference type="ARBA" id="ARBA00022741"/>
    </source>
</evidence>
<comment type="similarity">
    <text evidence="5">Belongs to the protein kinase superfamily. STE Ser/Thr protein kinase family. MAP kinase kinase subfamily.</text>
</comment>
<dbReference type="PANTHER" id="PTHR48013">
    <property type="entry name" value="DUAL SPECIFICITY MITOGEN-ACTIVATED PROTEIN KINASE KINASE 5-RELATED"/>
    <property type="match status" value="1"/>
</dbReference>
<evidence type="ECO:0000256" key="11">
    <source>
        <dbReference type="SAM" id="MobiDB-lite"/>
    </source>
</evidence>
<feature type="compositionally biased region" description="Polar residues" evidence="11">
    <location>
        <begin position="430"/>
        <end position="448"/>
    </location>
</feature>
<keyword evidence="1" id="KW-0808">Transferase</keyword>
<keyword evidence="4 10" id="KW-0067">ATP-binding</keyword>
<accession>A0A061IVT5</accession>
<dbReference type="PROSITE" id="PS50011">
    <property type="entry name" value="PROTEIN_KINASE_DOM"/>
    <property type="match status" value="1"/>
</dbReference>
<keyword evidence="2 10" id="KW-0547">Nucleotide-binding</keyword>
<comment type="catalytic activity">
    <reaction evidence="8">
        <text>L-threonyl-[protein] + ATP = O-phospho-L-threonyl-[protein] + ADP + H(+)</text>
        <dbReference type="Rhea" id="RHEA:46608"/>
        <dbReference type="Rhea" id="RHEA-COMP:11060"/>
        <dbReference type="Rhea" id="RHEA-COMP:11605"/>
        <dbReference type="ChEBI" id="CHEBI:15378"/>
        <dbReference type="ChEBI" id="CHEBI:30013"/>
        <dbReference type="ChEBI" id="CHEBI:30616"/>
        <dbReference type="ChEBI" id="CHEBI:61977"/>
        <dbReference type="ChEBI" id="CHEBI:456216"/>
        <dbReference type="EC" id="2.7.12.2"/>
    </reaction>
</comment>
<evidence type="ECO:0000256" key="6">
    <source>
        <dbReference type="ARBA" id="ARBA00038999"/>
    </source>
</evidence>
<evidence type="ECO:0000313" key="14">
    <source>
        <dbReference type="Proteomes" id="UP000031737"/>
    </source>
</evidence>
<dbReference type="InterPro" id="IPR000719">
    <property type="entry name" value="Prot_kinase_dom"/>
</dbReference>
<dbReference type="PANTHER" id="PTHR48013:SF9">
    <property type="entry name" value="DUAL SPECIFICITY MITOGEN-ACTIVATED PROTEIN KINASE KINASE 5"/>
    <property type="match status" value="1"/>
</dbReference>
<evidence type="ECO:0000256" key="4">
    <source>
        <dbReference type="ARBA" id="ARBA00022840"/>
    </source>
</evidence>
<feature type="region of interest" description="Disordered" evidence="11">
    <location>
        <begin position="427"/>
        <end position="457"/>
    </location>
</feature>
<dbReference type="Pfam" id="PF00069">
    <property type="entry name" value="Pkinase"/>
    <property type="match status" value="1"/>
</dbReference>
<dbReference type="SUPFAM" id="SSF56112">
    <property type="entry name" value="Protein kinase-like (PK-like)"/>
    <property type="match status" value="1"/>
</dbReference>
<comment type="caution">
    <text evidence="13">The sequence shown here is derived from an EMBL/GenBank/DDBJ whole genome shotgun (WGS) entry which is preliminary data.</text>
</comment>
<sequence length="841" mass="92609">MGLTEQRVASGDGGTADARECKETVLEQLLRQLLRQFHARHPRRCLSMYGDSSAVTSGDAVRGRDTSTGYLGAVRMERRNSDAAPSECGSVAQGASSMEGNERDNSALHRFFSDYPTEDEQVFVVANELLQQHIATSQVQTMTTHFSGDAVSEREFSNNNDGMSQLRMSRLNTPDCFSCDNRKEGGEKLPQERLVLMELLRNVCETSMPSRALFAIFEKAPAWSCCNSVRESSPLDTMISTQTSIRSLQTPTEAAFHQGRTNLTTGSEIQNTYEMFGRERRRRIPSLLCLYLQSCLQVRPPSMENVDKCMMRMKWEDPQLANCSVSWRDNSSAGPFSPCMSSEPCSNTQSMAHSKFTSQLKIVSVQGMDSTTRIGRGSSGELFAVRRLDTGELVAVKRIYLTELSRGHVENELSVLRRSIGLSDDGRGNGNSLNMAESSEPSCSQVVSDTHKDDDGNSDVNDYRGVVRFYDAFFDDGYAFIVMELMDSGSLFDALNARRCRPFSEEECRAITFQVLHGLRYLHDTIRQLHRDLKPHNILLNRQTGAVKLTDFGISSDQLQSMGFNQCGTYVGTLAYMSPSRVDADSVYGKESDFWGLGITLIQLALGKLPFSPNVFVIAGFATRPPRLFTEFTRGERETSALDEQETRSTSTLTAFSEAFQDFVATLLPVSRGRGRVTPLAFTEEDDTDSTRSCAYSFGGRGGGDLSCASTGAGCGVEAEAGGEAESDFEACVGHDAVMPLEAWTSVPSPPPESQADVMQELPPPLSLPLPESQGMPQARGNGKDNGSWPVSGDSDNMKDVRRNVAAEEELTVTALLQHPWMRGMTWEKSRTVIAAISLEP</sequence>
<proteinExistence type="inferred from homology"/>
<evidence type="ECO:0000256" key="8">
    <source>
        <dbReference type="ARBA" id="ARBA00049299"/>
    </source>
</evidence>
<feature type="region of interest" description="Disordered" evidence="11">
    <location>
        <begin position="744"/>
        <end position="798"/>
    </location>
</feature>
<evidence type="ECO:0000256" key="9">
    <source>
        <dbReference type="ARBA" id="ARBA00051693"/>
    </source>
</evidence>
<keyword evidence="14" id="KW-1185">Reference proteome</keyword>
<dbReference type="Gene3D" id="1.10.510.10">
    <property type="entry name" value="Transferase(Phosphotransferase) domain 1"/>
    <property type="match status" value="1"/>
</dbReference>
<dbReference type="EMBL" id="AUPL01006134">
    <property type="protein sequence ID" value="ESL06195.1"/>
    <property type="molecule type" value="Genomic_DNA"/>
</dbReference>
<evidence type="ECO:0000256" key="7">
    <source>
        <dbReference type="ARBA" id="ARBA00049014"/>
    </source>
</evidence>
<dbReference type="Proteomes" id="UP000031737">
    <property type="component" value="Unassembled WGS sequence"/>
</dbReference>
<name>A0A061IVT5_TRYRA</name>
<evidence type="ECO:0000313" key="13">
    <source>
        <dbReference type="EMBL" id="ESL06195.1"/>
    </source>
</evidence>
<evidence type="ECO:0000256" key="3">
    <source>
        <dbReference type="ARBA" id="ARBA00022777"/>
    </source>
</evidence>
<evidence type="ECO:0000259" key="12">
    <source>
        <dbReference type="PROSITE" id="PS50011"/>
    </source>
</evidence>
<dbReference type="GO" id="GO:0004708">
    <property type="term" value="F:MAP kinase kinase activity"/>
    <property type="evidence" value="ECO:0007669"/>
    <property type="project" value="UniProtKB-EC"/>
</dbReference>
<organism evidence="13 14">
    <name type="scientific">Trypanosoma rangeli SC58</name>
    <dbReference type="NCBI Taxonomy" id="429131"/>
    <lineage>
        <taxon>Eukaryota</taxon>
        <taxon>Discoba</taxon>
        <taxon>Euglenozoa</taxon>
        <taxon>Kinetoplastea</taxon>
        <taxon>Metakinetoplastina</taxon>
        <taxon>Trypanosomatida</taxon>
        <taxon>Trypanosomatidae</taxon>
        <taxon>Trypanosoma</taxon>
        <taxon>Herpetosoma</taxon>
    </lineage>
</organism>
<dbReference type="PROSITE" id="PS00107">
    <property type="entry name" value="PROTEIN_KINASE_ATP"/>
    <property type="match status" value="1"/>
</dbReference>
<comment type="catalytic activity">
    <reaction evidence="7">
        <text>L-seryl-[protein] + ATP = O-phospho-L-seryl-[protein] + ADP + H(+)</text>
        <dbReference type="Rhea" id="RHEA:17989"/>
        <dbReference type="Rhea" id="RHEA-COMP:9863"/>
        <dbReference type="Rhea" id="RHEA-COMP:11604"/>
        <dbReference type="ChEBI" id="CHEBI:15378"/>
        <dbReference type="ChEBI" id="CHEBI:29999"/>
        <dbReference type="ChEBI" id="CHEBI:30616"/>
        <dbReference type="ChEBI" id="CHEBI:83421"/>
        <dbReference type="ChEBI" id="CHEBI:456216"/>
        <dbReference type="EC" id="2.7.12.2"/>
    </reaction>
</comment>
<dbReference type="EC" id="2.7.12.2" evidence="6"/>
<comment type="catalytic activity">
    <reaction evidence="9">
        <text>L-tyrosyl-[protein] + ATP = O-phospho-L-tyrosyl-[protein] + ADP + H(+)</text>
        <dbReference type="Rhea" id="RHEA:10596"/>
        <dbReference type="Rhea" id="RHEA-COMP:10136"/>
        <dbReference type="Rhea" id="RHEA-COMP:20101"/>
        <dbReference type="ChEBI" id="CHEBI:15378"/>
        <dbReference type="ChEBI" id="CHEBI:30616"/>
        <dbReference type="ChEBI" id="CHEBI:46858"/>
        <dbReference type="ChEBI" id="CHEBI:61978"/>
        <dbReference type="ChEBI" id="CHEBI:456216"/>
        <dbReference type="EC" id="2.7.12.2"/>
    </reaction>
</comment>
<protein>
    <recommendedName>
        <fullName evidence="6">mitogen-activated protein kinase kinase</fullName>
        <ecNumber evidence="6">2.7.12.2</ecNumber>
    </recommendedName>
</protein>
<gene>
    <name evidence="13" type="ORF">TRSC58_06134</name>
</gene>
<reference evidence="13 14" key="1">
    <citation type="submission" date="2013-07" db="EMBL/GenBank/DDBJ databases">
        <authorList>
            <person name="Stoco P.H."/>
            <person name="Wagner G."/>
            <person name="Gerber A."/>
            <person name="Zaha A."/>
            <person name="Thompson C."/>
            <person name="Bartholomeu D.C."/>
            <person name="Luckemeyer D.D."/>
            <person name="Bahia D."/>
            <person name="Loreto E."/>
            <person name="Prestes E.B."/>
            <person name="Lima F.M."/>
            <person name="Rodrigues-Luiz G."/>
            <person name="Vallejo G.A."/>
            <person name="Filho J.F."/>
            <person name="Monteiro K.M."/>
            <person name="Tyler K.M."/>
            <person name="de Almeida L.G."/>
            <person name="Ortiz M.F."/>
            <person name="Siervo M.A."/>
            <person name="de Moraes M.H."/>
            <person name="Cunha O.L."/>
            <person name="Mendonca-Neto R."/>
            <person name="Silva R."/>
            <person name="Teixeira S.M."/>
            <person name="Murta S.M."/>
            <person name="Sincero T.C."/>
            <person name="Mendes T.A."/>
            <person name="Urmenyi T.P."/>
            <person name="Silva V.G."/>
            <person name="da Rocha W.D."/>
            <person name="Andersson B."/>
            <person name="Romanha A.J."/>
            <person name="Steindel M."/>
            <person name="de Vasconcelos A.T."/>
            <person name="Grisard E.C."/>
        </authorList>
    </citation>
    <scope>NUCLEOTIDE SEQUENCE [LARGE SCALE GENOMIC DNA]</scope>
    <source>
        <strain evidence="13 14">SC58</strain>
    </source>
</reference>
<evidence type="ECO:0000256" key="10">
    <source>
        <dbReference type="PROSITE-ProRule" id="PRU10141"/>
    </source>
</evidence>
<dbReference type="InterPro" id="IPR011009">
    <property type="entry name" value="Kinase-like_dom_sf"/>
</dbReference>
<dbReference type="InterPro" id="IPR017441">
    <property type="entry name" value="Protein_kinase_ATP_BS"/>
</dbReference>
<dbReference type="SMART" id="SM00220">
    <property type="entry name" value="S_TKc"/>
    <property type="match status" value="1"/>
</dbReference>
<dbReference type="GO" id="GO:0005524">
    <property type="term" value="F:ATP binding"/>
    <property type="evidence" value="ECO:0007669"/>
    <property type="project" value="UniProtKB-UniRule"/>
</dbReference>
<evidence type="ECO:0000256" key="5">
    <source>
        <dbReference type="ARBA" id="ARBA00038035"/>
    </source>
</evidence>
<dbReference type="AlphaFoldDB" id="A0A061IVT5"/>
<keyword evidence="3 13" id="KW-0418">Kinase</keyword>
<dbReference type="Gene3D" id="3.30.200.20">
    <property type="entry name" value="Phosphorylase Kinase, domain 1"/>
    <property type="match status" value="1"/>
</dbReference>
<evidence type="ECO:0000256" key="1">
    <source>
        <dbReference type="ARBA" id="ARBA00022679"/>
    </source>
</evidence>
<dbReference type="OrthoDB" id="10252354at2759"/>
<feature type="binding site" evidence="10">
    <location>
        <position position="397"/>
    </location>
    <ligand>
        <name>ATP</name>
        <dbReference type="ChEBI" id="CHEBI:30616"/>
    </ligand>
</feature>
<dbReference type="VEuPathDB" id="TriTrypDB:TRSC58_06134"/>
<feature type="domain" description="Protein kinase" evidence="12">
    <location>
        <begin position="368"/>
        <end position="822"/>
    </location>
</feature>
<feature type="region of interest" description="Disordered" evidence="11">
    <location>
        <begin position="81"/>
        <end position="102"/>
    </location>
</feature>